<evidence type="ECO:0000313" key="2">
    <source>
        <dbReference type="EMBL" id="MBN1573880.1"/>
    </source>
</evidence>
<keyword evidence="1" id="KW-0732">Signal</keyword>
<accession>A0A9D8KEW6</accession>
<name>A0A9D8KEW6_9DELT</name>
<reference evidence="2" key="2">
    <citation type="submission" date="2021-01" db="EMBL/GenBank/DDBJ databases">
        <authorList>
            <person name="Hahn C.R."/>
            <person name="Youssef N.H."/>
            <person name="Elshahed M."/>
        </authorList>
    </citation>
    <scope>NUCLEOTIDE SEQUENCE</scope>
    <source>
        <strain evidence="2">Zod_Metabat.24</strain>
    </source>
</reference>
<gene>
    <name evidence="2" type="ORF">JW984_11845</name>
</gene>
<feature type="chain" id="PRO_5039548298" evidence="1">
    <location>
        <begin position="28"/>
        <end position="121"/>
    </location>
</feature>
<proteinExistence type="predicted"/>
<protein>
    <submittedName>
        <fullName evidence="2">Uncharacterized protein</fullName>
    </submittedName>
</protein>
<organism evidence="2 3">
    <name type="scientific">Candidatus Zymogenus saltonus</name>
    <dbReference type="NCBI Taxonomy" id="2844893"/>
    <lineage>
        <taxon>Bacteria</taxon>
        <taxon>Deltaproteobacteria</taxon>
        <taxon>Candidatus Zymogenia</taxon>
        <taxon>Candidatus Zymogeniales</taxon>
        <taxon>Candidatus Zymogenaceae</taxon>
        <taxon>Candidatus Zymogenus</taxon>
    </lineage>
</organism>
<evidence type="ECO:0000313" key="3">
    <source>
        <dbReference type="Proteomes" id="UP000809273"/>
    </source>
</evidence>
<dbReference type="Proteomes" id="UP000809273">
    <property type="component" value="Unassembled WGS sequence"/>
</dbReference>
<sequence length="121" mass="13646">MIKKSSFLYPLLILCLTLTLLPQESHSQENPCSFSGYLWGKGAKATFQVFVDKQELDLTFKWPRGTTDFRIKATGEKGDDILILQPLSEGDKLTLIGPGVYYFEIYSEWGTGCWEAVVSMP</sequence>
<comment type="caution">
    <text evidence="2">The sequence shown here is derived from an EMBL/GenBank/DDBJ whole genome shotgun (WGS) entry which is preliminary data.</text>
</comment>
<feature type="signal peptide" evidence="1">
    <location>
        <begin position="1"/>
        <end position="27"/>
    </location>
</feature>
<dbReference type="AlphaFoldDB" id="A0A9D8KEW6"/>
<dbReference type="EMBL" id="JAFGIX010000057">
    <property type="protein sequence ID" value="MBN1573880.1"/>
    <property type="molecule type" value="Genomic_DNA"/>
</dbReference>
<evidence type="ECO:0000256" key="1">
    <source>
        <dbReference type="SAM" id="SignalP"/>
    </source>
</evidence>
<reference evidence="2" key="1">
    <citation type="journal article" date="2021" name="Environ. Microbiol.">
        <title>Genomic characterization of three novel Desulfobacterota classes expand the metabolic and phylogenetic diversity of the phylum.</title>
        <authorList>
            <person name="Murphy C.L."/>
            <person name="Biggerstaff J."/>
            <person name="Eichhorn A."/>
            <person name="Ewing E."/>
            <person name="Shahan R."/>
            <person name="Soriano D."/>
            <person name="Stewart S."/>
            <person name="VanMol K."/>
            <person name="Walker R."/>
            <person name="Walters P."/>
            <person name="Elshahed M.S."/>
            <person name="Youssef N.H."/>
        </authorList>
    </citation>
    <scope>NUCLEOTIDE SEQUENCE</scope>
    <source>
        <strain evidence="2">Zod_Metabat.24</strain>
    </source>
</reference>